<accession>J9GN14</accession>
<name>J9GN14_9ZZZZ</name>
<protein>
    <submittedName>
        <fullName evidence="1">Head protein</fullName>
    </submittedName>
</protein>
<dbReference type="EMBL" id="AMCI01002086">
    <property type="protein sequence ID" value="EJX03668.1"/>
    <property type="molecule type" value="Genomic_DNA"/>
</dbReference>
<evidence type="ECO:0000313" key="1">
    <source>
        <dbReference type="EMBL" id="EJX03668.1"/>
    </source>
</evidence>
<reference evidence="1" key="1">
    <citation type="journal article" date="2012" name="PLoS ONE">
        <title>Gene sets for utilization of primary and secondary nutrition supplies in the distal gut of endangered iberian lynx.</title>
        <authorList>
            <person name="Alcaide M."/>
            <person name="Messina E."/>
            <person name="Richter M."/>
            <person name="Bargiela R."/>
            <person name="Peplies J."/>
            <person name="Huws S.A."/>
            <person name="Newbold C.J."/>
            <person name="Golyshin P.N."/>
            <person name="Simon M.A."/>
            <person name="Lopez G."/>
            <person name="Yakimov M.M."/>
            <person name="Ferrer M."/>
        </authorList>
    </citation>
    <scope>NUCLEOTIDE SEQUENCE</scope>
</reference>
<dbReference type="AlphaFoldDB" id="J9GN14"/>
<gene>
    <name evidence="1" type="ORF">EVA_08226</name>
</gene>
<proteinExistence type="predicted"/>
<organism evidence="1">
    <name type="scientific">gut metagenome</name>
    <dbReference type="NCBI Taxonomy" id="749906"/>
    <lineage>
        <taxon>unclassified sequences</taxon>
        <taxon>metagenomes</taxon>
        <taxon>organismal metagenomes</taxon>
    </lineage>
</organism>
<comment type="caution">
    <text evidence="1">The sequence shown here is derived from an EMBL/GenBank/DDBJ whole genome shotgun (WGS) entry which is preliminary data.</text>
</comment>
<sequence>MPKIIWDKIGERLYEVGCDHGVLYPMQVGGTYNKGIPWNGLTNITESPSGAEASPIYADNIKYANLISNEEFGCTIEAYMYPDEFAECDGSVEIMPGMYAGQQSRKTFGLSYRTILGNDTELNDYGYKLHLVYGCLAAPSEKGHDTIGDSIEPSAMSWEVSTTPVAISKMVNGKKLKPVATLTFDSTKFTQKFMEQLEAILYGVDAAEFSEAATYTVGEYVTYTQKTYKCTKAVSVAGAWNESNWVEVKNPDARLPMPDEIIELFDGVMIPVAG</sequence>